<gene>
    <name evidence="3" type="ORF">ACFSFX_15040</name>
</gene>
<evidence type="ECO:0000259" key="2">
    <source>
        <dbReference type="SMART" id="SM00507"/>
    </source>
</evidence>
<feature type="region of interest" description="Disordered" evidence="1">
    <location>
        <begin position="23"/>
        <end position="54"/>
    </location>
</feature>
<keyword evidence="3" id="KW-0540">Nuclease</keyword>
<dbReference type="CDD" id="cd00085">
    <property type="entry name" value="HNHc"/>
    <property type="match status" value="1"/>
</dbReference>
<name>A0ABW4QB21_9MICC</name>
<keyword evidence="3" id="KW-0378">Hydrolase</keyword>
<reference evidence="4" key="1">
    <citation type="journal article" date="2019" name="Int. J. Syst. Evol. Microbiol.">
        <title>The Global Catalogue of Microorganisms (GCM) 10K type strain sequencing project: providing services to taxonomists for standard genome sequencing and annotation.</title>
        <authorList>
            <consortium name="The Broad Institute Genomics Platform"/>
            <consortium name="The Broad Institute Genome Sequencing Center for Infectious Disease"/>
            <person name="Wu L."/>
            <person name="Ma J."/>
        </authorList>
    </citation>
    <scope>NUCLEOTIDE SEQUENCE [LARGE SCALE GENOMIC DNA]</scope>
    <source>
        <strain evidence="4">JCM 11496</strain>
    </source>
</reference>
<evidence type="ECO:0000256" key="1">
    <source>
        <dbReference type="SAM" id="MobiDB-lite"/>
    </source>
</evidence>
<feature type="non-terminal residue" evidence="3">
    <location>
        <position position="1"/>
    </location>
</feature>
<keyword evidence="3" id="KW-0255">Endonuclease</keyword>
<keyword evidence="4" id="KW-1185">Reference proteome</keyword>
<protein>
    <submittedName>
        <fullName evidence="3">HNH endonuclease</fullName>
    </submittedName>
</protein>
<dbReference type="EMBL" id="JBHUGA010000061">
    <property type="protein sequence ID" value="MFD1847905.1"/>
    <property type="molecule type" value="Genomic_DNA"/>
</dbReference>
<dbReference type="SMART" id="SM00507">
    <property type="entry name" value="HNHc"/>
    <property type="match status" value="1"/>
</dbReference>
<feature type="region of interest" description="Disordered" evidence="1">
    <location>
        <begin position="209"/>
        <end position="228"/>
    </location>
</feature>
<sequence>QHPHEDRTLTQLKTDVLTDLLTHHCEPGTTGNPGTTSTHTTGAPATGVPGTAGGGGVSSGAGGVDLAAVLGVHPVVFVTVPVMTLLGGDAPADLAGYGPIDPDTARNLAAHAPGFTRILTHPETGAVLSVGRDRYAVPESLRRTILVRDKTCRHPGCNRPAPACDLDHTIPWHQGGTTSYDNLAALCRKHHKLKTDGYWHYQQPDPGTLTATSLTGKTYTTNPDPPPF</sequence>
<organism evidence="3 4">
    <name type="scientific">Arthrobacter flavus</name>
    <dbReference type="NCBI Taxonomy" id="95172"/>
    <lineage>
        <taxon>Bacteria</taxon>
        <taxon>Bacillati</taxon>
        <taxon>Actinomycetota</taxon>
        <taxon>Actinomycetes</taxon>
        <taxon>Micrococcales</taxon>
        <taxon>Micrococcaceae</taxon>
        <taxon>Arthrobacter</taxon>
    </lineage>
</organism>
<evidence type="ECO:0000313" key="4">
    <source>
        <dbReference type="Proteomes" id="UP001597307"/>
    </source>
</evidence>
<dbReference type="Proteomes" id="UP001597307">
    <property type="component" value="Unassembled WGS sequence"/>
</dbReference>
<dbReference type="InterPro" id="IPR002711">
    <property type="entry name" value="HNH"/>
</dbReference>
<feature type="compositionally biased region" description="Low complexity" evidence="1">
    <location>
        <begin position="27"/>
        <end position="49"/>
    </location>
</feature>
<dbReference type="RefSeq" id="WP_377959677.1">
    <property type="nucleotide sequence ID" value="NZ_JBHUGA010000061.1"/>
</dbReference>
<dbReference type="Gene3D" id="1.10.30.50">
    <property type="match status" value="1"/>
</dbReference>
<dbReference type="GO" id="GO:0004519">
    <property type="term" value="F:endonuclease activity"/>
    <property type="evidence" value="ECO:0007669"/>
    <property type="project" value="UniProtKB-KW"/>
</dbReference>
<accession>A0ABW4QB21</accession>
<feature type="domain" description="HNH nuclease" evidence="2">
    <location>
        <begin position="140"/>
        <end position="192"/>
    </location>
</feature>
<dbReference type="InterPro" id="IPR003615">
    <property type="entry name" value="HNH_nuc"/>
</dbReference>
<feature type="compositionally biased region" description="Polar residues" evidence="1">
    <location>
        <begin position="209"/>
        <end position="222"/>
    </location>
</feature>
<proteinExistence type="predicted"/>
<comment type="caution">
    <text evidence="3">The sequence shown here is derived from an EMBL/GenBank/DDBJ whole genome shotgun (WGS) entry which is preliminary data.</text>
</comment>
<dbReference type="Pfam" id="PF01844">
    <property type="entry name" value="HNH"/>
    <property type="match status" value="1"/>
</dbReference>
<evidence type="ECO:0000313" key="3">
    <source>
        <dbReference type="EMBL" id="MFD1847905.1"/>
    </source>
</evidence>